<dbReference type="Pfam" id="PF13374">
    <property type="entry name" value="TPR_10"/>
    <property type="match status" value="1"/>
</dbReference>
<dbReference type="Pfam" id="PF13424">
    <property type="entry name" value="TPR_12"/>
    <property type="match status" value="2"/>
</dbReference>
<evidence type="ECO:0000256" key="1">
    <source>
        <dbReference type="PROSITE-ProRule" id="PRU00339"/>
    </source>
</evidence>
<dbReference type="InterPro" id="IPR019734">
    <property type="entry name" value="TPR_rpt"/>
</dbReference>
<gene>
    <name evidence="3" type="primary">nphp3_9</name>
    <name evidence="3" type="ORF">g.30574</name>
</gene>
<proteinExistence type="predicted"/>
<feature type="repeat" description="TPR" evidence="1">
    <location>
        <begin position="433"/>
        <end position="466"/>
    </location>
</feature>
<keyword evidence="1" id="KW-0802">TPR repeat</keyword>
<sequence length="641" mass="70669">LKPCPHLPKPMRRRATSSLISALTKPRRLLHGISLSAAAEAPTPPPPSHTPPSSGSHFPFLRRPRLRDGSLPGGRHHQFRNLGTLPEAAPHVPSSRQRKLLEKADMEEAFESATTTEGILAAFAALESSLDPCDKKLGLACLKVGQHLDSVDCEEHDKTLAFARRALEILDRDDDGSISVVMALHLMGSVTYDLNKFHDSLGHLNRANRLLRKLEEVGSGDFDVLPVTHAVQLQLANTKTAMGRREEALLNLRRCLELKEVILEPNSRELGVANRHLAEAYVAVLNFKEALPLCLRALEIHKDRLGENSVEVAHDRRLLGIIYTGLEEHHKALEQNERSQRVLKSWGMASELLYAEIDAANIQIAMGKYDEAVATLRGVVQETDSESDTRALVFVSLAKALCNQDKFADSKRCLQISCGILEKRELASPVKVAEAYAEISMLYETMNEFETAISLLKRTVSLLEKHPQEQHAEGSASARIGWLLLLTGKVQQAIPYLEDAAERLKESFGPKHFGVGYIYNNLGAAYMELDRPQSAAQMFAIAKDIMDASLGPHHADSIEACQNLANAYGAVGSYIIAMEFQQKVIDAWENHGLSAKDEIREAHRLLEQLKEKARGSPSAAPGKAFPLAPGINVLDMNDMPS</sequence>
<accession>A0A1D1ZGV0</accession>
<protein>
    <submittedName>
        <fullName evidence="3">Nephrocystin-3</fullName>
    </submittedName>
</protein>
<evidence type="ECO:0000256" key="2">
    <source>
        <dbReference type="SAM" id="MobiDB-lite"/>
    </source>
</evidence>
<feature type="region of interest" description="Disordered" evidence="2">
    <location>
        <begin position="38"/>
        <end position="95"/>
    </location>
</feature>
<dbReference type="PROSITE" id="PS50005">
    <property type="entry name" value="TPR"/>
    <property type="match status" value="1"/>
</dbReference>
<dbReference type="EMBL" id="GDJX01001858">
    <property type="protein sequence ID" value="JAT66078.1"/>
    <property type="molecule type" value="Transcribed_RNA"/>
</dbReference>
<organism evidence="3">
    <name type="scientific">Anthurium amnicola</name>
    <dbReference type="NCBI Taxonomy" id="1678845"/>
    <lineage>
        <taxon>Eukaryota</taxon>
        <taxon>Viridiplantae</taxon>
        <taxon>Streptophyta</taxon>
        <taxon>Embryophyta</taxon>
        <taxon>Tracheophyta</taxon>
        <taxon>Spermatophyta</taxon>
        <taxon>Magnoliopsida</taxon>
        <taxon>Liliopsida</taxon>
        <taxon>Araceae</taxon>
        <taxon>Pothoideae</taxon>
        <taxon>Potheae</taxon>
        <taxon>Anthurium</taxon>
    </lineage>
</organism>
<dbReference type="InterPro" id="IPR011990">
    <property type="entry name" value="TPR-like_helical_dom_sf"/>
</dbReference>
<name>A0A1D1ZGV0_9ARAE</name>
<dbReference type="PANTHER" id="PTHR47459:SF1">
    <property type="entry name" value="KINESIN LIGHT CHAIN-RELATED"/>
    <property type="match status" value="1"/>
</dbReference>
<feature type="non-terminal residue" evidence="3">
    <location>
        <position position="1"/>
    </location>
</feature>
<dbReference type="AlphaFoldDB" id="A0A1D1ZGV0"/>
<dbReference type="SUPFAM" id="SSF48452">
    <property type="entry name" value="TPR-like"/>
    <property type="match status" value="3"/>
</dbReference>
<evidence type="ECO:0000313" key="3">
    <source>
        <dbReference type="EMBL" id="JAT66078.1"/>
    </source>
</evidence>
<dbReference type="PANTHER" id="PTHR47459">
    <property type="entry name" value="KINESIN LIGHT CHAIN-RELATED"/>
    <property type="match status" value="1"/>
</dbReference>
<dbReference type="SMART" id="SM00028">
    <property type="entry name" value="TPR"/>
    <property type="match status" value="8"/>
</dbReference>
<reference evidence="3" key="1">
    <citation type="submission" date="2015-07" db="EMBL/GenBank/DDBJ databases">
        <title>Transcriptome Assembly of Anthurium amnicola.</title>
        <authorList>
            <person name="Suzuki J."/>
        </authorList>
    </citation>
    <scope>NUCLEOTIDE SEQUENCE</scope>
</reference>
<dbReference type="Gene3D" id="1.25.40.10">
    <property type="entry name" value="Tetratricopeptide repeat domain"/>
    <property type="match status" value="2"/>
</dbReference>